<sequence length="63" mass="6761">MPLPKDNPVPTMTPEQREQAAQITSKSHEQIVESRLTAIAWFTGVMALSVIVGVLVSVVSALS</sequence>
<keyword evidence="2" id="KW-0472">Membrane</keyword>
<dbReference type="Proteomes" id="UP001174210">
    <property type="component" value="Unassembled WGS sequence"/>
</dbReference>
<evidence type="ECO:0000313" key="3">
    <source>
        <dbReference type="EMBL" id="MDN4598854.1"/>
    </source>
</evidence>
<reference evidence="3" key="1">
    <citation type="submission" date="2023-03" db="EMBL/GenBank/DDBJ databases">
        <title>MT1 and MT2 Draft Genomes of Novel Species.</title>
        <authorList>
            <person name="Venkateswaran K."/>
        </authorList>
    </citation>
    <scope>NUCLEOTIDE SEQUENCE</scope>
    <source>
        <strain evidence="3">F6_8S_P_1A</strain>
    </source>
</reference>
<feature type="region of interest" description="Disordered" evidence="1">
    <location>
        <begin position="1"/>
        <end position="26"/>
    </location>
</feature>
<evidence type="ECO:0000313" key="4">
    <source>
        <dbReference type="Proteomes" id="UP001174210"/>
    </source>
</evidence>
<feature type="transmembrane region" description="Helical" evidence="2">
    <location>
        <begin position="38"/>
        <end position="62"/>
    </location>
</feature>
<evidence type="ECO:0000256" key="1">
    <source>
        <dbReference type="SAM" id="MobiDB-lite"/>
    </source>
</evidence>
<keyword evidence="4" id="KW-1185">Reference proteome</keyword>
<comment type="caution">
    <text evidence="3">The sequence shown here is derived from an EMBL/GenBank/DDBJ whole genome shotgun (WGS) entry which is preliminary data.</text>
</comment>
<proteinExistence type="predicted"/>
<organism evidence="3 4">
    <name type="scientific">Leifsonia virtsii</name>
    <dbReference type="NCBI Taxonomy" id="3035915"/>
    <lineage>
        <taxon>Bacteria</taxon>
        <taxon>Bacillati</taxon>
        <taxon>Actinomycetota</taxon>
        <taxon>Actinomycetes</taxon>
        <taxon>Micrococcales</taxon>
        <taxon>Microbacteriaceae</taxon>
        <taxon>Leifsonia</taxon>
    </lineage>
</organism>
<accession>A0ABT8J193</accession>
<gene>
    <name evidence="3" type="ORF">P5G59_16995</name>
</gene>
<protein>
    <submittedName>
        <fullName evidence="3">Uncharacterized protein</fullName>
    </submittedName>
</protein>
<keyword evidence="2" id="KW-0812">Transmembrane</keyword>
<keyword evidence="2" id="KW-1133">Transmembrane helix</keyword>
<evidence type="ECO:0000256" key="2">
    <source>
        <dbReference type="SAM" id="Phobius"/>
    </source>
</evidence>
<dbReference type="RefSeq" id="WP_301220204.1">
    <property type="nucleotide sequence ID" value="NZ_JAROCB010000005.1"/>
</dbReference>
<dbReference type="EMBL" id="JAROCB010000005">
    <property type="protein sequence ID" value="MDN4598854.1"/>
    <property type="molecule type" value="Genomic_DNA"/>
</dbReference>
<name>A0ABT8J193_9MICO</name>